<accession>A0ABS5VUM4</accession>
<gene>
    <name evidence="2" type="ORF">KK060_17655</name>
</gene>
<dbReference type="EMBL" id="JAHESD010000047">
    <property type="protein sequence ID" value="MBT1705123.1"/>
    <property type="molecule type" value="Genomic_DNA"/>
</dbReference>
<sequence length="208" mass="24121">MKSFLMITALIITSLLSFAREIDGVIITDGKARDVTFIIKVPLLANEPNFERIQFKVKYYDGSGKKKTLRPDDADEIRFNYYGMEVRMISCFNTIGAGSLLMKAQKIFLKLEIDGPLRLYRYYYRQTNPGYYGGAGGYSPETSYVVDNLIFQKGDGPLKQPRALGWRKDMLEYFTDCPALRERIESKELRRKEIEAIVMYYNQHCGRR</sequence>
<organism evidence="2 3">
    <name type="scientific">Chryseosolibacter indicus</name>
    <dbReference type="NCBI Taxonomy" id="2782351"/>
    <lineage>
        <taxon>Bacteria</taxon>
        <taxon>Pseudomonadati</taxon>
        <taxon>Bacteroidota</taxon>
        <taxon>Cytophagia</taxon>
        <taxon>Cytophagales</taxon>
        <taxon>Chryseotaleaceae</taxon>
        <taxon>Chryseosolibacter</taxon>
    </lineage>
</organism>
<evidence type="ECO:0000313" key="3">
    <source>
        <dbReference type="Proteomes" id="UP000772618"/>
    </source>
</evidence>
<dbReference type="RefSeq" id="WP_254155080.1">
    <property type="nucleotide sequence ID" value="NZ_JAHESD010000047.1"/>
</dbReference>
<dbReference type="Proteomes" id="UP000772618">
    <property type="component" value="Unassembled WGS sequence"/>
</dbReference>
<keyword evidence="3" id="KW-1185">Reference proteome</keyword>
<evidence type="ECO:0008006" key="4">
    <source>
        <dbReference type="Google" id="ProtNLM"/>
    </source>
</evidence>
<proteinExistence type="predicted"/>
<name>A0ABS5VUM4_9BACT</name>
<comment type="caution">
    <text evidence="2">The sequence shown here is derived from an EMBL/GenBank/DDBJ whole genome shotgun (WGS) entry which is preliminary data.</text>
</comment>
<feature type="chain" id="PRO_5045639364" description="DUF4468 domain-containing protein" evidence="1">
    <location>
        <begin position="20"/>
        <end position="208"/>
    </location>
</feature>
<feature type="signal peptide" evidence="1">
    <location>
        <begin position="1"/>
        <end position="19"/>
    </location>
</feature>
<keyword evidence="1" id="KW-0732">Signal</keyword>
<evidence type="ECO:0000256" key="1">
    <source>
        <dbReference type="SAM" id="SignalP"/>
    </source>
</evidence>
<reference evidence="2 3" key="1">
    <citation type="submission" date="2021-05" db="EMBL/GenBank/DDBJ databases">
        <title>A Polyphasic approach of four new species of the genus Ohtaekwangia: Ohtaekwangia histidinii sp. nov., Ohtaekwangia cretensis sp. nov., Ohtaekwangia indiensis sp. nov., Ohtaekwangia reichenbachii sp. nov. from diverse environment.</title>
        <authorList>
            <person name="Octaviana S."/>
        </authorList>
    </citation>
    <scope>NUCLEOTIDE SEQUENCE [LARGE SCALE GENOMIC DNA]</scope>
    <source>
        <strain evidence="2 3">PWU20</strain>
    </source>
</reference>
<protein>
    <recommendedName>
        <fullName evidence="4">DUF4468 domain-containing protein</fullName>
    </recommendedName>
</protein>
<evidence type="ECO:0000313" key="2">
    <source>
        <dbReference type="EMBL" id="MBT1705123.1"/>
    </source>
</evidence>